<evidence type="ECO:0000313" key="4">
    <source>
        <dbReference type="Proteomes" id="UP000005019"/>
    </source>
</evidence>
<feature type="chain" id="PRO_5003331532" description="Endonuclease/exonuclease/phosphatase domain-containing protein" evidence="1">
    <location>
        <begin position="34"/>
        <end position="1040"/>
    </location>
</feature>
<dbReference type="PANTHER" id="PTHR42834">
    <property type="entry name" value="ENDONUCLEASE/EXONUCLEASE/PHOSPHATASE FAMILY PROTEIN (AFU_ORTHOLOGUE AFUA_3G09210)"/>
    <property type="match status" value="1"/>
</dbReference>
<dbReference type="InterPro" id="IPR019960">
    <property type="entry name" value="T1SS_VCA0849"/>
</dbReference>
<dbReference type="Gene3D" id="3.60.10.10">
    <property type="entry name" value="Endonuclease/exonuclease/phosphatase"/>
    <property type="match status" value="1"/>
</dbReference>
<dbReference type="eggNOG" id="COG2374">
    <property type="taxonomic scope" value="Bacteria"/>
</dbReference>
<dbReference type="Pfam" id="PF03372">
    <property type="entry name" value="Exo_endo_phos"/>
    <property type="match status" value="1"/>
</dbReference>
<dbReference type="InterPro" id="IPR011049">
    <property type="entry name" value="Serralysin-like_metalloprot_C"/>
</dbReference>
<dbReference type="SUPFAM" id="SSF51120">
    <property type="entry name" value="beta-Roll"/>
    <property type="match status" value="1"/>
</dbReference>
<dbReference type="RefSeq" id="WP_008062967.1">
    <property type="nucleotide sequence ID" value="NZ_AFHG01000053.1"/>
</dbReference>
<dbReference type="InterPro" id="IPR005135">
    <property type="entry name" value="Endo/exonuclease/phosphatase"/>
</dbReference>
<dbReference type="EMBL" id="AFHG01000053">
    <property type="protein sequence ID" value="EGK70694.1"/>
    <property type="molecule type" value="Genomic_DNA"/>
</dbReference>
<protein>
    <recommendedName>
        <fullName evidence="2">Endonuclease/exonuclease/phosphatase domain-containing protein</fullName>
    </recommendedName>
</protein>
<dbReference type="SUPFAM" id="SSF56219">
    <property type="entry name" value="DNase I-like"/>
    <property type="match status" value="1"/>
</dbReference>
<dbReference type="Pfam" id="PF00353">
    <property type="entry name" value="HemolysinCabind"/>
    <property type="match status" value="1"/>
</dbReference>
<dbReference type="eggNOG" id="COG2304">
    <property type="taxonomic scope" value="Bacteria"/>
</dbReference>
<dbReference type="InterPro" id="IPR001343">
    <property type="entry name" value="Hemolysn_Ca-bd"/>
</dbReference>
<name>F5RF38_METUF</name>
<dbReference type="GO" id="GO:0003824">
    <property type="term" value="F:catalytic activity"/>
    <property type="evidence" value="ECO:0007669"/>
    <property type="project" value="InterPro"/>
</dbReference>
<dbReference type="CDD" id="cd04486">
    <property type="entry name" value="YhcR_OBF_like"/>
    <property type="match status" value="1"/>
</dbReference>
<organism evidence="3 4">
    <name type="scientific">Methyloversatilis universalis (strain ATCC BAA-1314 / DSM 25237 / JCM 13912 / CCUG 52030 / FAM5)</name>
    <dbReference type="NCBI Taxonomy" id="1000565"/>
    <lineage>
        <taxon>Bacteria</taxon>
        <taxon>Pseudomonadati</taxon>
        <taxon>Pseudomonadota</taxon>
        <taxon>Betaproteobacteria</taxon>
        <taxon>Nitrosomonadales</taxon>
        <taxon>Sterolibacteriaceae</taxon>
        <taxon>Methyloversatilis</taxon>
    </lineage>
</organism>
<dbReference type="NCBIfam" id="TIGR03661">
    <property type="entry name" value="T1SS_VCA0849"/>
    <property type="match status" value="1"/>
</dbReference>
<gene>
    <name evidence="3" type="ORF">METUNv1_02915</name>
</gene>
<keyword evidence="1" id="KW-0732">Signal</keyword>
<evidence type="ECO:0000313" key="3">
    <source>
        <dbReference type="EMBL" id="EGK70694.1"/>
    </source>
</evidence>
<dbReference type="Gene3D" id="2.60.40.10">
    <property type="entry name" value="Immunoglobulins"/>
    <property type="match status" value="1"/>
</dbReference>
<dbReference type="PANTHER" id="PTHR42834:SF1">
    <property type="entry name" value="ENDONUCLEASE_EXONUCLEASE_PHOSPHATASE FAMILY PROTEIN (AFU_ORTHOLOGUE AFUA_3G09210)"/>
    <property type="match status" value="1"/>
</dbReference>
<dbReference type="STRING" id="1000565.METUNv1_02915"/>
<keyword evidence="4" id="KW-1185">Reference proteome</keyword>
<proteinExistence type="predicted"/>
<feature type="signal peptide" evidence="1">
    <location>
        <begin position="1"/>
        <end position="33"/>
    </location>
</feature>
<evidence type="ECO:0000259" key="2">
    <source>
        <dbReference type="Pfam" id="PF03372"/>
    </source>
</evidence>
<dbReference type="GO" id="GO:0005509">
    <property type="term" value="F:calcium ion binding"/>
    <property type="evidence" value="ECO:0007669"/>
    <property type="project" value="InterPro"/>
</dbReference>
<dbReference type="InterPro" id="IPR018511">
    <property type="entry name" value="Hemolysin-typ_Ca-bd_CS"/>
</dbReference>
<reference evidence="3 4" key="1">
    <citation type="journal article" date="2011" name="J. Bacteriol.">
        <title>Genome sequence of Methyloversatilis universalis FAM5T, a methylotrophic representative of the order Rhodocyclales.</title>
        <authorList>
            <person name="Kittichotirat W."/>
            <person name="Good N.M."/>
            <person name="Hall R."/>
            <person name="Bringel F."/>
            <person name="Lajus A."/>
            <person name="Medigue C."/>
            <person name="Smalley N.E."/>
            <person name="Beck D."/>
            <person name="Bumgarner R."/>
            <person name="Vuilleumier S."/>
            <person name="Kalyuzhnaya M.G."/>
        </authorList>
    </citation>
    <scope>NUCLEOTIDE SEQUENCE [LARGE SCALE GENOMIC DNA]</scope>
    <source>
        <strain evidence="4">ATCC BAA-1314 / JCM 13912 / FAM5</strain>
    </source>
</reference>
<dbReference type="InterPro" id="IPR047971">
    <property type="entry name" value="ExeM-like"/>
</dbReference>
<sequence length="1040" mass="106085">MASFSRTAPSRLLTRRLALAAAVAGLFASAAHADNIAQPLPFAQDWSNIGLITVNDSWDGVPGITGYRGDDLVTTTGADPRAITVDGTGVIDVNANQTAPNTFTTGGVAEFHLADPVVALTGSGTADAPFLLLSLDTTGRSGITVRYDLRDLDGSTDNAVQPVALQFRVGGSGPFTDVPAAYVADATEGPSLAGKVTPVSATLPAAADNQPLLQLRIITTNAVGNDEWVGVDNIVVDGGAAGGVNAPVIATCPSLSLQAGQAGNVTVSASDADSVVNALSVVGSLPAGVTLGSLSPAAADGDAATASLDVSSATAAGSYAITLRFANNEAQSGDCTVNLSVAAAAAITPIPVIQGSGETSPLVGQRVVTEGVVTRLNSNGYFIQNDLPDGDDATSEGLFVFTSTAPVVNVGQRLRVTGTVTEFNVGAATNAATLARPLTQLTNATASLLGSGHAIAPTVIAAMPAEGLERYEGMLVRIEGPITVGQNFFLGRYGQLTLSTEGRLEKPTNRHPAASVEAAALTLDNARRSFLLDDGSSLQNPNPIPYIGADNTVRAGDTLASVTGVIDFGLATNSNTGLADYRLHPTEAPVFVRSNPRSATPPAVGGNVKVASFNVLNYFNGDGLGGGFPTSRGASTAAEFSRQKAKIVAALSALNADVVGLMEIENDGDGSRSAIQDLVSGLNAVLGAGTYAVVPDPANGTGSDEIKVAMIYKPARLSRAGASLSDTRAVFSRPPLAQTFAAANGEKFSVVVNHFKSKGSCPTSGADLDQGDGQGCWNALRVQQAQALRETIAGLQASAGDADVIVIGDLNAYGKEDPILDLTAHGYVDQIDRFDAFGYSYVFDGEAGYLDHALATASLSAQITGAAHWRINADEPSVIDYNTEFKPQDLYAPNAFRSSDHDPVLVGLSLQKAIRGGAGRDTLTGSAGDDVITGGEGADTLTGGAGADTFVYLSLRDGVDTVTDFAPGTDRIDLSALLASLGLDRSVAWAAGHVRLLDGSAGVTVQIDTDGLAGTAAPRALVTLRGVTAARIDVARDLGL</sequence>
<comment type="caution">
    <text evidence="3">The sequence shown here is derived from an EMBL/GenBank/DDBJ whole genome shotgun (WGS) entry which is preliminary data.</text>
</comment>
<feature type="domain" description="Endonuclease/exonuclease/phosphatase" evidence="2">
    <location>
        <begin position="612"/>
        <end position="901"/>
    </location>
</feature>
<dbReference type="Proteomes" id="UP000005019">
    <property type="component" value="Unassembled WGS sequence"/>
</dbReference>
<dbReference type="NCBIfam" id="NF033681">
    <property type="entry name" value="ExeM_NucH_DNase"/>
    <property type="match status" value="1"/>
</dbReference>
<accession>F5RF38</accession>
<dbReference type="PRINTS" id="PR00313">
    <property type="entry name" value="CABNDNGRPT"/>
</dbReference>
<dbReference type="GO" id="GO:0005615">
    <property type="term" value="C:extracellular space"/>
    <property type="evidence" value="ECO:0007669"/>
    <property type="project" value="InterPro"/>
</dbReference>
<dbReference type="InterPro" id="IPR013783">
    <property type="entry name" value="Ig-like_fold"/>
</dbReference>
<dbReference type="AlphaFoldDB" id="F5RF38"/>
<dbReference type="CDD" id="cd10283">
    <property type="entry name" value="MnuA_DNase1-like"/>
    <property type="match status" value="1"/>
</dbReference>
<evidence type="ECO:0000256" key="1">
    <source>
        <dbReference type="SAM" id="SignalP"/>
    </source>
</evidence>
<dbReference type="PROSITE" id="PS00330">
    <property type="entry name" value="HEMOLYSIN_CALCIUM"/>
    <property type="match status" value="2"/>
</dbReference>
<dbReference type="OrthoDB" id="9800417at2"/>
<dbReference type="InterPro" id="IPR036691">
    <property type="entry name" value="Endo/exonu/phosph_ase_sf"/>
</dbReference>